<name>A0A5R8PB64_9NOCA</name>
<proteinExistence type="predicted"/>
<dbReference type="AlphaFoldDB" id="A0A5R8PB64"/>
<dbReference type="EMBL" id="VBUU01000028">
    <property type="protein sequence ID" value="TLG01940.1"/>
    <property type="molecule type" value="Genomic_DNA"/>
</dbReference>
<comment type="caution">
    <text evidence="1">The sequence shown here is derived from an EMBL/GenBank/DDBJ whole genome shotgun (WGS) entry which is preliminary data.</text>
</comment>
<accession>A0A5R8PB64</accession>
<evidence type="ECO:0008006" key="3">
    <source>
        <dbReference type="Google" id="ProtNLM"/>
    </source>
</evidence>
<evidence type="ECO:0000313" key="1">
    <source>
        <dbReference type="EMBL" id="TLG01940.1"/>
    </source>
</evidence>
<gene>
    <name evidence="1" type="ORF">FEK35_22960</name>
</gene>
<protein>
    <recommendedName>
        <fullName evidence="3">DUF2867 domain-containing protein</fullName>
    </recommendedName>
</protein>
<dbReference type="Proteomes" id="UP000308349">
    <property type="component" value="Unassembled WGS sequence"/>
</dbReference>
<dbReference type="OrthoDB" id="4551029at2"/>
<reference evidence="1 2" key="1">
    <citation type="submission" date="2019-05" db="EMBL/GenBank/DDBJ databases">
        <title>Genomes sequences of two Nocardia cyriacigeorgica environmental isolates, type strains Nocardia asteroides ATCC 19247 and Nocardia cyriacigeorgica DSM 44484.</title>
        <authorList>
            <person name="Vautrin F."/>
            <person name="Bergeron E."/>
            <person name="Dubost A."/>
            <person name="Abrouk D."/>
            <person name="Rodriguez Nava V."/>
            <person name="Pujic P."/>
        </authorList>
    </citation>
    <scope>NUCLEOTIDE SEQUENCE [LARGE SCALE GENOMIC DNA]</scope>
    <source>
        <strain evidence="1 2">EML 1456</strain>
    </source>
</reference>
<sequence>MADPDYIDLFTLATDATAAGTPHQWARAAFEKEAGPAGQFVWRVLLGLRLAWRSAPTQVAGWRIAGQGHNWLTLEARSWMLTGNLVVHLDDDQMAMATAISYDRPIAERVWTRLSRTHRRLAPALLRDARTTLAQTQR</sequence>
<evidence type="ECO:0000313" key="2">
    <source>
        <dbReference type="Proteomes" id="UP000308349"/>
    </source>
</evidence>
<organism evidence="1 2">
    <name type="scientific">Nocardia cyriacigeorgica</name>
    <dbReference type="NCBI Taxonomy" id="135487"/>
    <lineage>
        <taxon>Bacteria</taxon>
        <taxon>Bacillati</taxon>
        <taxon>Actinomycetota</taxon>
        <taxon>Actinomycetes</taxon>
        <taxon>Mycobacteriales</taxon>
        <taxon>Nocardiaceae</taxon>
        <taxon>Nocardia</taxon>
    </lineage>
</organism>